<protein>
    <submittedName>
        <fullName evidence="2">Hypothetical membrane protein</fullName>
    </submittedName>
</protein>
<evidence type="ECO:0000313" key="3">
    <source>
        <dbReference type="Proteomes" id="UP000001933"/>
    </source>
</evidence>
<dbReference type="eggNOG" id="ENOG5033743">
    <property type="taxonomic scope" value="Bacteria"/>
</dbReference>
<dbReference type="Proteomes" id="UP000001933">
    <property type="component" value="Chromosome"/>
</dbReference>
<accession>Q2LY36</accession>
<dbReference type="AlphaFoldDB" id="Q2LY36"/>
<keyword evidence="3" id="KW-1185">Reference proteome</keyword>
<feature type="region of interest" description="Disordered" evidence="1">
    <location>
        <begin position="148"/>
        <end position="177"/>
    </location>
</feature>
<dbReference type="EMBL" id="CP000252">
    <property type="protein sequence ID" value="ABC78993.1"/>
    <property type="molecule type" value="Genomic_DNA"/>
</dbReference>
<reference evidence="2 3" key="1">
    <citation type="journal article" date="2007" name="Proc. Natl. Acad. Sci. U.S.A.">
        <title>The genome of Syntrophus aciditrophicus: life at the thermodynamic limit of microbial growth.</title>
        <authorList>
            <person name="McInerney M.J."/>
            <person name="Rohlin L."/>
            <person name="Mouttaki H."/>
            <person name="Kim U."/>
            <person name="Krupp R.S."/>
            <person name="Rios-Hernandez L."/>
            <person name="Sieber J."/>
            <person name="Struchtemeyer C.G."/>
            <person name="Bhattacharyya A."/>
            <person name="Campbell J.W."/>
            <person name="Gunsalus R.P."/>
        </authorList>
    </citation>
    <scope>NUCLEOTIDE SEQUENCE [LARGE SCALE GENOMIC DNA]</scope>
    <source>
        <strain evidence="2 3">SB</strain>
    </source>
</reference>
<evidence type="ECO:0000313" key="2">
    <source>
        <dbReference type="EMBL" id="ABC78993.1"/>
    </source>
</evidence>
<evidence type="ECO:0000256" key="1">
    <source>
        <dbReference type="SAM" id="MobiDB-lite"/>
    </source>
</evidence>
<dbReference type="InParanoid" id="Q2LY36"/>
<dbReference type="KEGG" id="sat:SYN_02106"/>
<organism evidence="2 3">
    <name type="scientific">Syntrophus aciditrophicus (strain SB)</name>
    <dbReference type="NCBI Taxonomy" id="56780"/>
    <lineage>
        <taxon>Bacteria</taxon>
        <taxon>Pseudomonadati</taxon>
        <taxon>Thermodesulfobacteriota</taxon>
        <taxon>Syntrophia</taxon>
        <taxon>Syntrophales</taxon>
        <taxon>Syntrophaceae</taxon>
        <taxon>Syntrophus</taxon>
    </lineage>
</organism>
<dbReference type="HOGENOM" id="CLU_122328_0_0_7"/>
<feature type="compositionally biased region" description="Basic residues" evidence="1">
    <location>
        <begin position="166"/>
        <end position="177"/>
    </location>
</feature>
<proteinExistence type="predicted"/>
<gene>
    <name evidence="2" type="ORF">SYN_02106</name>
</gene>
<name>Q2LY36_SYNAS</name>
<sequence>MSSLTPEHLLLYISRNCILLFKERAAMRKLTRLLAVMMLLLFSSAPVMAGGGLDVFINNLNVQARADMDDFSARVSAQFGVPLSQVQAVIGTVQTPADAFLCFQLGKMAHRPYRDAVQAYHVNRGKGWGVIAKELGIKPGSPEFHALKRGDFSLTGKPGDSAPVKGKGKGKGKGHNK</sequence>